<dbReference type="GO" id="GO:0008168">
    <property type="term" value="F:methyltransferase activity"/>
    <property type="evidence" value="ECO:0007669"/>
    <property type="project" value="UniProtKB-KW"/>
</dbReference>
<dbReference type="Proteomes" id="UP000247005">
    <property type="component" value="Unassembled WGS sequence"/>
</dbReference>
<dbReference type="Proteomes" id="UP000237073">
    <property type="component" value="Unassembled WGS sequence"/>
</dbReference>
<dbReference type="InterPro" id="IPR029063">
    <property type="entry name" value="SAM-dependent_MTases_sf"/>
</dbReference>
<dbReference type="EMBL" id="PQGD01000005">
    <property type="protein sequence ID" value="POP49617.1"/>
    <property type="molecule type" value="Genomic_DNA"/>
</dbReference>
<evidence type="ECO:0000313" key="6">
    <source>
        <dbReference type="Proteomes" id="UP000247005"/>
    </source>
</evidence>
<accession>A0A2P5GST0</accession>
<dbReference type="PRINTS" id="PR00507">
    <property type="entry name" value="N12N6MTFRASE"/>
</dbReference>
<dbReference type="InterPro" id="IPR002052">
    <property type="entry name" value="DNA_methylase_N6_adenine_CS"/>
</dbReference>
<protein>
    <submittedName>
        <fullName evidence="4">SAM-dependent methyltransferase</fullName>
    </submittedName>
</protein>
<name>A0A2P5GST0_9ENTR</name>
<reference evidence="5 6" key="1">
    <citation type="submission" date="2018-01" db="EMBL/GenBank/DDBJ databases">
        <title>Superficieibacter electus gen. nov., sp. nov., an extended-spectrum beta-lactamase possessing member of the Enterobacteriaceae family, isolated from intensive care unit surfaces.</title>
        <authorList>
            <person name="Potter R.F."/>
            <person name="D'Souza A.W."/>
        </authorList>
    </citation>
    <scope>NUCLEOTIDE SEQUENCE [LARGE SCALE GENOMIC DNA]</scope>
    <source>
        <strain evidence="4 6">BP-1</strain>
        <strain evidence="3 5">BP-2</strain>
    </source>
</reference>
<dbReference type="SUPFAM" id="SSF53335">
    <property type="entry name" value="S-adenosyl-L-methionine-dependent methyltransferases"/>
    <property type="match status" value="1"/>
</dbReference>
<keyword evidence="1 4" id="KW-0489">Methyltransferase</keyword>
<evidence type="ECO:0000313" key="4">
    <source>
        <dbReference type="EMBL" id="POP49617.1"/>
    </source>
</evidence>
<comment type="caution">
    <text evidence="4">The sequence shown here is derived from an EMBL/GenBank/DDBJ whole genome shotgun (WGS) entry which is preliminary data.</text>
</comment>
<dbReference type="GO" id="GO:0003676">
    <property type="term" value="F:nucleic acid binding"/>
    <property type="evidence" value="ECO:0007669"/>
    <property type="project" value="InterPro"/>
</dbReference>
<dbReference type="GO" id="GO:0032259">
    <property type="term" value="P:methylation"/>
    <property type="evidence" value="ECO:0007669"/>
    <property type="project" value="UniProtKB-KW"/>
</dbReference>
<sequence>MRVDNEVLNVLSAAECNGPQLFLTGQLDRNLYTRTNKVLEAAGGKWNRKAKAHIFDTDASDRIEQIILTGDVLVPKDDFEFFPSPPEVVRHVIQLADIRDGMHVLEPSAGQGAIAKAAHSAAADVMIDMYELMPANNDILHGLNLRLSGIGEPTDFLTVEPKPVYDRVIMNPPFGRQADIKHVTHALKFLKPGGLLVSVMASSVTFRSNKLTTDFRQLIEERGGHIEELPEGAFKSSGTMVNTVIVVIPG</sequence>
<gene>
    <name evidence="4" type="ORF">CHU32_08190</name>
    <name evidence="3" type="ORF">CHU33_05240</name>
</gene>
<organism evidence="4 6">
    <name type="scientific">Superficieibacter electus</name>
    <dbReference type="NCBI Taxonomy" id="2022662"/>
    <lineage>
        <taxon>Bacteria</taxon>
        <taxon>Pseudomonadati</taxon>
        <taxon>Pseudomonadota</taxon>
        <taxon>Gammaproteobacteria</taxon>
        <taxon>Enterobacterales</taxon>
        <taxon>Enterobacteriaceae</taxon>
        <taxon>Superficieibacter</taxon>
    </lineage>
</organism>
<dbReference type="EMBL" id="PQGE01000003">
    <property type="protein sequence ID" value="POP46880.1"/>
    <property type="molecule type" value="Genomic_DNA"/>
</dbReference>
<dbReference type="AlphaFoldDB" id="A0A2P5GST0"/>
<proteinExistence type="predicted"/>
<evidence type="ECO:0000256" key="1">
    <source>
        <dbReference type="ARBA" id="ARBA00022603"/>
    </source>
</evidence>
<evidence type="ECO:0000313" key="3">
    <source>
        <dbReference type="EMBL" id="POP46880.1"/>
    </source>
</evidence>
<dbReference type="Gene3D" id="3.40.50.150">
    <property type="entry name" value="Vaccinia Virus protein VP39"/>
    <property type="match status" value="1"/>
</dbReference>
<keyword evidence="2 4" id="KW-0808">Transferase</keyword>
<dbReference type="OrthoDB" id="32195at2"/>
<keyword evidence="5" id="KW-1185">Reference proteome</keyword>
<dbReference type="PROSITE" id="PS00092">
    <property type="entry name" value="N6_MTASE"/>
    <property type="match status" value="1"/>
</dbReference>
<evidence type="ECO:0000256" key="2">
    <source>
        <dbReference type="ARBA" id="ARBA00022679"/>
    </source>
</evidence>
<evidence type="ECO:0000313" key="5">
    <source>
        <dbReference type="Proteomes" id="UP000237073"/>
    </source>
</evidence>